<dbReference type="Gene3D" id="1.10.8.60">
    <property type="match status" value="2"/>
</dbReference>
<dbReference type="Pfam" id="PF00004">
    <property type="entry name" value="AAA"/>
    <property type="match status" value="1"/>
</dbReference>
<comment type="caution">
    <text evidence="5">The sequence shown here is derived from an EMBL/GenBank/DDBJ whole genome shotgun (WGS) entry which is preliminary data.</text>
</comment>
<name>A0A0F9AFG9_9ZZZZ</name>
<dbReference type="PANTHER" id="PTHR23077:SF171">
    <property type="entry name" value="NUCLEAR VALOSIN-CONTAINING PROTEIN-LIKE"/>
    <property type="match status" value="1"/>
</dbReference>
<reference evidence="5" key="1">
    <citation type="journal article" date="2015" name="Nature">
        <title>Complex archaea that bridge the gap between prokaryotes and eukaryotes.</title>
        <authorList>
            <person name="Spang A."/>
            <person name="Saw J.H."/>
            <person name="Jorgensen S.L."/>
            <person name="Zaremba-Niedzwiedzka K."/>
            <person name="Martijn J."/>
            <person name="Lind A.E."/>
            <person name="van Eijk R."/>
            <person name="Schleper C."/>
            <person name="Guy L."/>
            <person name="Ettema T.J."/>
        </authorList>
    </citation>
    <scope>NUCLEOTIDE SEQUENCE</scope>
</reference>
<gene>
    <name evidence="5" type="ORF">LCGC14_2656900</name>
</gene>
<feature type="non-terminal residue" evidence="5">
    <location>
        <position position="1"/>
    </location>
</feature>
<dbReference type="Pfam" id="PF17862">
    <property type="entry name" value="AAA_lid_3"/>
    <property type="match status" value="2"/>
</dbReference>
<dbReference type="GO" id="GO:0016887">
    <property type="term" value="F:ATP hydrolysis activity"/>
    <property type="evidence" value="ECO:0007669"/>
    <property type="project" value="InterPro"/>
</dbReference>
<dbReference type="EMBL" id="LAZR01046230">
    <property type="protein sequence ID" value="KKK97025.1"/>
    <property type="molecule type" value="Genomic_DNA"/>
</dbReference>
<feature type="domain" description="AAA+ ATPase" evidence="4">
    <location>
        <begin position="165"/>
        <end position="304"/>
    </location>
</feature>
<dbReference type="InterPro" id="IPR050168">
    <property type="entry name" value="AAA_ATPase_domain"/>
</dbReference>
<evidence type="ECO:0000256" key="2">
    <source>
        <dbReference type="ARBA" id="ARBA00022741"/>
    </source>
</evidence>
<dbReference type="PROSITE" id="PS00674">
    <property type="entry name" value="AAA"/>
    <property type="match status" value="1"/>
</dbReference>
<dbReference type="CDD" id="cd19511">
    <property type="entry name" value="RecA-like_CDC48_r2-like"/>
    <property type="match status" value="1"/>
</dbReference>
<evidence type="ECO:0000313" key="5">
    <source>
        <dbReference type="EMBL" id="KKK97025.1"/>
    </source>
</evidence>
<proteinExistence type="predicted"/>
<organism evidence="5">
    <name type="scientific">marine sediment metagenome</name>
    <dbReference type="NCBI Taxonomy" id="412755"/>
    <lineage>
        <taxon>unclassified sequences</taxon>
        <taxon>metagenomes</taxon>
        <taxon>ecological metagenomes</taxon>
    </lineage>
</organism>
<dbReference type="SMART" id="SM00382">
    <property type="entry name" value="AAA"/>
    <property type="match status" value="1"/>
</dbReference>
<evidence type="ECO:0000259" key="4">
    <source>
        <dbReference type="SMART" id="SM00382"/>
    </source>
</evidence>
<dbReference type="SUPFAM" id="SSF52540">
    <property type="entry name" value="P-loop containing nucleoside triphosphate hydrolases"/>
    <property type="match status" value="2"/>
</dbReference>
<dbReference type="FunFam" id="1.10.8.60:FF:000057">
    <property type="entry name" value="AAA family ATPase, CDC48 subfamily"/>
    <property type="match status" value="1"/>
</dbReference>
<keyword evidence="3" id="KW-0067">ATP-binding</keyword>
<dbReference type="InterPro" id="IPR003593">
    <property type="entry name" value="AAA+_ATPase"/>
</dbReference>
<dbReference type="GO" id="GO:0005524">
    <property type="term" value="F:ATP binding"/>
    <property type="evidence" value="ECO:0007669"/>
    <property type="project" value="UniProtKB-KW"/>
</dbReference>
<evidence type="ECO:0000256" key="3">
    <source>
        <dbReference type="ARBA" id="ARBA00022840"/>
    </source>
</evidence>
<dbReference type="FunFam" id="3.40.50.300:FF:000018">
    <property type="entry name" value="Cell division control 48"/>
    <property type="match status" value="1"/>
</dbReference>
<dbReference type="InterPro" id="IPR003959">
    <property type="entry name" value="ATPase_AAA_core"/>
</dbReference>
<sequence>ASNRPNALDSALRRPGRFDREINIKVPSQQERLEILQIHTRRMPGIENVNLEELSRITHGFVGADLAALGREAAMCTLRELLPLIDYDEETIPSIVLEKLEVKEEQFFEALKEIQPSAIREIFIETPNIKWEDIGGLSEIKERLMESVEWPLKKKENLQRIGIIPPKGILLYGPPGTGKTMLARAIATESEANFIAIKGPELLSKWVGESEKNIREMFRIAKMASPVIIFFDEIDAISGGRGQGMSDGNNVSQRMLSQLLTEMDGLEPIQDIVIIGATNRPDLIDPALLRPGRFDRLIQVPMPDEKSLVQIINVHSSSMPLSDDFDVKKFAAGLQYYTGADVQALCYEAGLQALRENIDANIVHLKHFEQAKNIIHPSLNDQILNFYANIEIMLRHKSSSGIFRKEKFEFL</sequence>
<dbReference type="Gene3D" id="3.40.50.300">
    <property type="entry name" value="P-loop containing nucleotide triphosphate hydrolases"/>
    <property type="match status" value="2"/>
</dbReference>
<keyword evidence="1" id="KW-0677">Repeat</keyword>
<protein>
    <recommendedName>
        <fullName evidence="4">AAA+ ATPase domain-containing protein</fullName>
    </recommendedName>
</protein>
<dbReference type="InterPro" id="IPR003960">
    <property type="entry name" value="ATPase_AAA_CS"/>
</dbReference>
<dbReference type="PANTHER" id="PTHR23077">
    <property type="entry name" value="AAA-FAMILY ATPASE"/>
    <property type="match status" value="1"/>
</dbReference>
<accession>A0A0F9AFG9</accession>
<evidence type="ECO:0000256" key="1">
    <source>
        <dbReference type="ARBA" id="ARBA00022737"/>
    </source>
</evidence>
<dbReference type="InterPro" id="IPR041569">
    <property type="entry name" value="AAA_lid_3"/>
</dbReference>
<keyword evidence="2" id="KW-0547">Nucleotide-binding</keyword>
<dbReference type="AlphaFoldDB" id="A0A0F9AFG9"/>
<dbReference type="InterPro" id="IPR027417">
    <property type="entry name" value="P-loop_NTPase"/>
</dbReference>